<feature type="active site" description="Charge relay system" evidence="3">
    <location>
        <position position="143"/>
    </location>
</feature>
<feature type="binding site" evidence="4">
    <location>
        <position position="192"/>
    </location>
    <ligand>
        <name>substrate</name>
    </ligand>
</feature>
<sequence length="548" mass="59389">MGSNEGLTAGKSWQELQAAKKAEQDSRIPAEWKLKPEDIPPEDTVDLRPFANSYEILTPAELAITSENYDATSLAAAIASGKFTALEVVTAFCKRAAIGHQLCNMLTEIMFADAIERAKDLDSIFKSTGKVVGPLHGVPMTFKECFHFKGYDSTNGYMSRVFQPADRTSPLPELLQAAGAVVISKTNVPQTMLVAESHNNVFGRTKNPVNSRLTCGGSSGGEGASQAFRCSALGVGTDVGGSVRIPAACNGVYGYKPSFGIIPMIGYSYSGWTGSNTGIPAVTGPLGHSVRDLELFTRTVRDTKPWNFDPAVIPNIMELGTTESRKPIVGVIHASGLTPHPPVRRALREAVAKLAAAGFEIRDFNPPDFIGIRDISEQLFTLDGLSYPRQEFAKSGEPVVPSVKKIGFLDLPRKTQEEAWQWNTKKLGVQKQMLDEWQRVGCDIVLAPVGPHTAVLPGDWTSDIYTVAWNVADYPAVVIPFTHADPALDPVDTQFKPLHEADQKNQDMYDPELFKGAPVALQLVGPRLGDKQLLKDVELIDGILNGTA</sequence>
<dbReference type="InterPro" id="IPR023631">
    <property type="entry name" value="Amidase_dom"/>
</dbReference>
<accession>A0AAX6MXQ9</accession>
<evidence type="ECO:0000256" key="3">
    <source>
        <dbReference type="PIRSR" id="PIRSR001221-1"/>
    </source>
</evidence>
<evidence type="ECO:0000313" key="8">
    <source>
        <dbReference type="Proteomes" id="UP001369815"/>
    </source>
</evidence>
<dbReference type="GO" id="GO:0016787">
    <property type="term" value="F:hydrolase activity"/>
    <property type="evidence" value="ECO:0007669"/>
    <property type="project" value="UniProtKB-KW"/>
</dbReference>
<protein>
    <recommendedName>
        <fullName evidence="6">Amidase domain-containing protein</fullName>
    </recommendedName>
</protein>
<evidence type="ECO:0000256" key="2">
    <source>
        <dbReference type="ARBA" id="ARBA00022801"/>
    </source>
</evidence>
<evidence type="ECO:0000256" key="5">
    <source>
        <dbReference type="SAM" id="MobiDB-lite"/>
    </source>
</evidence>
<feature type="binding site" evidence="4">
    <location>
        <position position="218"/>
    </location>
    <ligand>
        <name>substrate</name>
    </ligand>
</feature>
<feature type="compositionally biased region" description="Basic and acidic residues" evidence="5">
    <location>
        <begin position="18"/>
        <end position="38"/>
    </location>
</feature>
<proteinExistence type="inferred from homology"/>
<dbReference type="Proteomes" id="UP001369815">
    <property type="component" value="Unassembled WGS sequence"/>
</dbReference>
<evidence type="ECO:0000256" key="4">
    <source>
        <dbReference type="PIRSR" id="PIRSR001221-2"/>
    </source>
</evidence>
<feature type="region of interest" description="Disordered" evidence="5">
    <location>
        <begin position="1"/>
        <end position="40"/>
    </location>
</feature>
<feature type="binding site" evidence="4">
    <location>
        <begin position="239"/>
        <end position="242"/>
    </location>
    <ligand>
        <name>substrate</name>
    </ligand>
</feature>
<evidence type="ECO:0000256" key="1">
    <source>
        <dbReference type="ARBA" id="ARBA00009199"/>
    </source>
</evidence>
<dbReference type="PANTHER" id="PTHR46072:SF11">
    <property type="entry name" value="AMIDASE-RELATED"/>
    <property type="match status" value="1"/>
</dbReference>
<dbReference type="AlphaFoldDB" id="A0AAX6MXQ9"/>
<dbReference type="SUPFAM" id="SSF75304">
    <property type="entry name" value="Amidase signature (AS) enzymes"/>
    <property type="match status" value="1"/>
</dbReference>
<name>A0AAX6MXQ9_9PEZI</name>
<dbReference type="PANTHER" id="PTHR46072">
    <property type="entry name" value="AMIDASE-RELATED-RELATED"/>
    <property type="match status" value="1"/>
</dbReference>
<comment type="similarity">
    <text evidence="1">Belongs to the amidase family.</text>
</comment>
<dbReference type="InterPro" id="IPR036928">
    <property type="entry name" value="AS_sf"/>
</dbReference>
<dbReference type="Gene3D" id="3.90.1300.10">
    <property type="entry name" value="Amidase signature (AS) domain"/>
    <property type="match status" value="1"/>
</dbReference>
<gene>
    <name evidence="7" type="ORF">Daesc_002264</name>
</gene>
<reference evidence="7 8" key="1">
    <citation type="journal article" date="2024" name="Front Chem Biol">
        <title>Unveiling the potential of Daldinia eschscholtzii MFLUCC 19-0629 through bioactivity and bioinformatics studies for enhanced sustainable agriculture production.</title>
        <authorList>
            <person name="Brooks S."/>
            <person name="Weaver J.A."/>
            <person name="Klomchit A."/>
            <person name="Alharthi S.A."/>
            <person name="Onlamun T."/>
            <person name="Nurani R."/>
            <person name="Vong T.K."/>
            <person name="Alberti F."/>
            <person name="Greco C."/>
        </authorList>
    </citation>
    <scope>NUCLEOTIDE SEQUENCE [LARGE SCALE GENOMIC DNA]</scope>
    <source>
        <strain evidence="7">MFLUCC 19-0629</strain>
    </source>
</reference>
<organism evidence="7 8">
    <name type="scientific">Daldinia eschscholtzii</name>
    <dbReference type="NCBI Taxonomy" id="292717"/>
    <lineage>
        <taxon>Eukaryota</taxon>
        <taxon>Fungi</taxon>
        <taxon>Dikarya</taxon>
        <taxon>Ascomycota</taxon>
        <taxon>Pezizomycotina</taxon>
        <taxon>Sordariomycetes</taxon>
        <taxon>Xylariomycetidae</taxon>
        <taxon>Xylariales</taxon>
        <taxon>Hypoxylaceae</taxon>
        <taxon>Daldinia</taxon>
    </lineage>
</organism>
<comment type="caution">
    <text evidence="7">The sequence shown here is derived from an EMBL/GenBank/DDBJ whole genome shotgun (WGS) entry which is preliminary data.</text>
</comment>
<dbReference type="Pfam" id="PF01425">
    <property type="entry name" value="Amidase"/>
    <property type="match status" value="1"/>
</dbReference>
<keyword evidence="8" id="KW-1185">Reference proteome</keyword>
<dbReference type="PIRSF" id="PIRSF001221">
    <property type="entry name" value="Amidase_fungi"/>
    <property type="match status" value="1"/>
</dbReference>
<keyword evidence="2" id="KW-0378">Hydrolase</keyword>
<dbReference type="EMBL" id="JBANMG010000002">
    <property type="protein sequence ID" value="KAK6956981.1"/>
    <property type="molecule type" value="Genomic_DNA"/>
</dbReference>
<evidence type="ECO:0000313" key="7">
    <source>
        <dbReference type="EMBL" id="KAK6956981.1"/>
    </source>
</evidence>
<evidence type="ECO:0000259" key="6">
    <source>
        <dbReference type="Pfam" id="PF01425"/>
    </source>
</evidence>
<feature type="active site" description="Charge relay system" evidence="3">
    <location>
        <position position="218"/>
    </location>
</feature>
<feature type="active site" description="Acyl-ester intermediate" evidence="3">
    <location>
        <position position="242"/>
    </location>
</feature>
<feature type="domain" description="Amidase" evidence="6">
    <location>
        <begin position="87"/>
        <end position="534"/>
    </location>
</feature>